<accession>A0ABQ9IIV3</accession>
<dbReference type="Proteomes" id="UP001159363">
    <property type="component" value="Chromosome 1"/>
</dbReference>
<name>A0ABQ9IIV3_9NEOP</name>
<reference evidence="1 2" key="1">
    <citation type="submission" date="2023-02" db="EMBL/GenBank/DDBJ databases">
        <title>LHISI_Scaffold_Assembly.</title>
        <authorList>
            <person name="Stuart O.P."/>
            <person name="Cleave R."/>
            <person name="Magrath M.J.L."/>
            <person name="Mikheyev A.S."/>
        </authorList>
    </citation>
    <scope>NUCLEOTIDE SEQUENCE [LARGE SCALE GENOMIC DNA]</scope>
    <source>
        <strain evidence="1">Daus_M_001</strain>
        <tissue evidence="1">Leg muscle</tissue>
    </source>
</reference>
<evidence type="ECO:0000313" key="1">
    <source>
        <dbReference type="EMBL" id="KAJ8896628.1"/>
    </source>
</evidence>
<dbReference type="EMBL" id="JARBHB010000001">
    <property type="protein sequence ID" value="KAJ8896628.1"/>
    <property type="molecule type" value="Genomic_DNA"/>
</dbReference>
<evidence type="ECO:0008006" key="3">
    <source>
        <dbReference type="Google" id="ProtNLM"/>
    </source>
</evidence>
<proteinExistence type="predicted"/>
<protein>
    <recommendedName>
        <fullName evidence="3">DDE-1 domain-containing protein</fullName>
    </recommendedName>
</protein>
<sequence>MLADAWENLTKSNLQRAWRKLWPDEESRIEENENEDCIVNEVTELCCAISGLEQCDKNYASEWLAVDDRDTEIVESDGDENENDVEEAGSTHSKAFMAAETLMSWLKKQTESTPT</sequence>
<keyword evidence="2" id="KW-1185">Reference proteome</keyword>
<comment type="caution">
    <text evidence="1">The sequence shown here is derived from an EMBL/GenBank/DDBJ whole genome shotgun (WGS) entry which is preliminary data.</text>
</comment>
<organism evidence="1 2">
    <name type="scientific">Dryococelus australis</name>
    <dbReference type="NCBI Taxonomy" id="614101"/>
    <lineage>
        <taxon>Eukaryota</taxon>
        <taxon>Metazoa</taxon>
        <taxon>Ecdysozoa</taxon>
        <taxon>Arthropoda</taxon>
        <taxon>Hexapoda</taxon>
        <taxon>Insecta</taxon>
        <taxon>Pterygota</taxon>
        <taxon>Neoptera</taxon>
        <taxon>Polyneoptera</taxon>
        <taxon>Phasmatodea</taxon>
        <taxon>Verophasmatodea</taxon>
        <taxon>Anareolatae</taxon>
        <taxon>Phasmatidae</taxon>
        <taxon>Eurycanthinae</taxon>
        <taxon>Dryococelus</taxon>
    </lineage>
</organism>
<evidence type="ECO:0000313" key="2">
    <source>
        <dbReference type="Proteomes" id="UP001159363"/>
    </source>
</evidence>
<gene>
    <name evidence="1" type="ORF">PR048_001972</name>
</gene>